<reference evidence="2" key="1">
    <citation type="submission" date="2017-03" db="EMBL/GenBank/DDBJ databases">
        <title>Phytopthora megakarya and P. palmivora, two closely related causual agents of cacao black pod achieved similar genome size and gene model numbers by different mechanisms.</title>
        <authorList>
            <person name="Ali S."/>
            <person name="Shao J."/>
            <person name="Larry D.J."/>
            <person name="Kronmiller B."/>
            <person name="Shen D."/>
            <person name="Strem M.D."/>
            <person name="Melnick R.L."/>
            <person name="Guiltinan M.J."/>
            <person name="Tyler B.M."/>
            <person name="Meinhardt L.W."/>
            <person name="Bailey B.A."/>
        </authorList>
    </citation>
    <scope>NUCLEOTIDE SEQUENCE [LARGE SCALE GENOMIC DNA]</scope>
    <source>
        <strain evidence="2">zdho120</strain>
    </source>
</reference>
<dbReference type="Proteomes" id="UP000198211">
    <property type="component" value="Unassembled WGS sequence"/>
</dbReference>
<accession>A0A225WP08</accession>
<protein>
    <recommendedName>
        <fullName evidence="3">MULE transposase domain-containing protein</fullName>
    </recommendedName>
</protein>
<dbReference type="InterPro" id="IPR052579">
    <property type="entry name" value="Zinc_finger_SWIM"/>
</dbReference>
<dbReference type="OrthoDB" id="124789at2759"/>
<dbReference type="EMBL" id="NBNE01000551">
    <property type="protein sequence ID" value="OWZ18697.1"/>
    <property type="molecule type" value="Genomic_DNA"/>
</dbReference>
<dbReference type="PANTHER" id="PTHR31569:SF4">
    <property type="entry name" value="SWIM-TYPE DOMAIN-CONTAINING PROTEIN"/>
    <property type="match status" value="1"/>
</dbReference>
<dbReference type="PANTHER" id="PTHR31569">
    <property type="entry name" value="SWIM-TYPE DOMAIN-CONTAINING PROTEIN"/>
    <property type="match status" value="1"/>
</dbReference>
<evidence type="ECO:0000313" key="1">
    <source>
        <dbReference type="EMBL" id="OWZ18697.1"/>
    </source>
</evidence>
<evidence type="ECO:0008006" key="3">
    <source>
        <dbReference type="Google" id="ProtNLM"/>
    </source>
</evidence>
<sequence>MEKAVAHFKRLHPTRIELLRVIVVNKDLNEIKILESKFAKARVLVWHFHVIKYLQEKRAKLGYAILSHFNNNTNNRLESFFGKLKDSADGKMSMTGCVKALLAFDMHNENEYRYRLDRIGRQVNSNYDEEMANVLRFTSHFVAEEIAEQYIKALANNGQYQFTGRWSSCGKGDR</sequence>
<organism evidence="1 2">
    <name type="scientific">Phytophthora megakarya</name>
    <dbReference type="NCBI Taxonomy" id="4795"/>
    <lineage>
        <taxon>Eukaryota</taxon>
        <taxon>Sar</taxon>
        <taxon>Stramenopiles</taxon>
        <taxon>Oomycota</taxon>
        <taxon>Peronosporomycetes</taxon>
        <taxon>Peronosporales</taxon>
        <taxon>Peronosporaceae</taxon>
        <taxon>Phytophthora</taxon>
    </lineage>
</organism>
<dbReference type="STRING" id="4795.A0A225WP08"/>
<keyword evidence="2" id="KW-1185">Reference proteome</keyword>
<evidence type="ECO:0000313" key="2">
    <source>
        <dbReference type="Proteomes" id="UP000198211"/>
    </source>
</evidence>
<gene>
    <name evidence="1" type="ORF">PHMEG_0007176</name>
</gene>
<name>A0A225WP08_9STRA</name>
<dbReference type="AlphaFoldDB" id="A0A225WP08"/>
<proteinExistence type="predicted"/>
<comment type="caution">
    <text evidence="1">The sequence shown here is derived from an EMBL/GenBank/DDBJ whole genome shotgun (WGS) entry which is preliminary data.</text>
</comment>